<dbReference type="SUPFAM" id="SSF161098">
    <property type="entry name" value="MetI-like"/>
    <property type="match status" value="1"/>
</dbReference>
<feature type="transmembrane region" description="Helical" evidence="7">
    <location>
        <begin position="280"/>
        <end position="299"/>
    </location>
</feature>
<dbReference type="Proteomes" id="UP001239267">
    <property type="component" value="Unassembled WGS sequence"/>
</dbReference>
<keyword evidence="3" id="KW-1003">Cell membrane</keyword>
<name>A0AAJ1STL1_9MICC</name>
<evidence type="ECO:0000256" key="7">
    <source>
        <dbReference type="RuleBase" id="RU363032"/>
    </source>
</evidence>
<dbReference type="InterPro" id="IPR035906">
    <property type="entry name" value="MetI-like_sf"/>
</dbReference>
<dbReference type="InterPro" id="IPR000515">
    <property type="entry name" value="MetI-like"/>
</dbReference>
<evidence type="ECO:0000256" key="3">
    <source>
        <dbReference type="ARBA" id="ARBA00022475"/>
    </source>
</evidence>
<dbReference type="InterPro" id="IPR045621">
    <property type="entry name" value="BPD_transp_1_N"/>
</dbReference>
<keyword evidence="2 7" id="KW-0813">Transport</keyword>
<keyword evidence="4 7" id="KW-0812">Transmembrane</keyword>
<comment type="similarity">
    <text evidence="7">Belongs to the binding-protein-dependent transport system permease family.</text>
</comment>
<dbReference type="EMBL" id="JAUSTB010000001">
    <property type="protein sequence ID" value="MDQ0144681.1"/>
    <property type="molecule type" value="Genomic_DNA"/>
</dbReference>
<evidence type="ECO:0000313" key="9">
    <source>
        <dbReference type="EMBL" id="MDQ0144681.1"/>
    </source>
</evidence>
<evidence type="ECO:0000256" key="4">
    <source>
        <dbReference type="ARBA" id="ARBA00022692"/>
    </source>
</evidence>
<gene>
    <name evidence="9" type="ORF">J2T23_000555</name>
</gene>
<dbReference type="Pfam" id="PF00528">
    <property type="entry name" value="BPD_transp_1"/>
    <property type="match status" value="1"/>
</dbReference>
<dbReference type="PANTHER" id="PTHR43163">
    <property type="entry name" value="DIPEPTIDE TRANSPORT SYSTEM PERMEASE PROTEIN DPPB-RELATED"/>
    <property type="match status" value="1"/>
</dbReference>
<sequence length="313" mass="32903">MISFIVKRLLTGIVMLAAITTVGFTLLYLGGGDIARKILGESADAQTVAQKAQELGLDRPVLVQYGDWVVHALSGDFGSSWFSGQTVSAAIISRLSVTLSLVIGTVLVVAIVSVVLGVLAATRRGWVDKLAQLLAVLGHAIPGFLFAVGLVLFFALTLGWFDPTGYVPFTESPTGWLKTVTLPVIALALGGIANVTQQIRGAVIDALRNDYVRTLRSRGIPERTVILKHVLRNAAGPALAVLAVIFVGLLGGAVIVEQVFAIPGLGQVAVQATTQGDIPLVMGLLVSTGVIVIVFNLLVDLAQGWLNPKVRLS</sequence>
<keyword evidence="6 7" id="KW-0472">Membrane</keyword>
<comment type="subcellular location">
    <subcellularLocation>
        <location evidence="1 7">Cell membrane</location>
        <topology evidence="1 7">Multi-pass membrane protein</topology>
    </subcellularLocation>
</comment>
<proteinExistence type="inferred from homology"/>
<evidence type="ECO:0000256" key="5">
    <source>
        <dbReference type="ARBA" id="ARBA00022989"/>
    </source>
</evidence>
<dbReference type="CDD" id="cd06261">
    <property type="entry name" value="TM_PBP2"/>
    <property type="match status" value="1"/>
</dbReference>
<organism evidence="9 10">
    <name type="scientific">Pseudarthrobacter niigatensis</name>
    <dbReference type="NCBI Taxonomy" id="369935"/>
    <lineage>
        <taxon>Bacteria</taxon>
        <taxon>Bacillati</taxon>
        <taxon>Actinomycetota</taxon>
        <taxon>Actinomycetes</taxon>
        <taxon>Micrococcales</taxon>
        <taxon>Micrococcaceae</taxon>
        <taxon>Pseudarthrobacter</taxon>
    </lineage>
</organism>
<evidence type="ECO:0000313" key="10">
    <source>
        <dbReference type="Proteomes" id="UP001239267"/>
    </source>
</evidence>
<feature type="transmembrane region" description="Helical" evidence="7">
    <location>
        <begin position="133"/>
        <end position="156"/>
    </location>
</feature>
<feature type="transmembrane region" description="Helical" evidence="7">
    <location>
        <begin position="97"/>
        <end position="121"/>
    </location>
</feature>
<reference evidence="9 10" key="1">
    <citation type="submission" date="2023-07" db="EMBL/GenBank/DDBJ databases">
        <title>Sorghum-associated microbial communities from plants grown in Nebraska, USA.</title>
        <authorList>
            <person name="Schachtman D."/>
        </authorList>
    </citation>
    <scope>NUCLEOTIDE SEQUENCE [LARGE SCALE GENOMIC DNA]</scope>
    <source>
        <strain evidence="9 10">DS1001</strain>
    </source>
</reference>
<dbReference type="GO" id="GO:0005886">
    <property type="term" value="C:plasma membrane"/>
    <property type="evidence" value="ECO:0007669"/>
    <property type="project" value="UniProtKB-SubCell"/>
</dbReference>
<evidence type="ECO:0000256" key="6">
    <source>
        <dbReference type="ARBA" id="ARBA00023136"/>
    </source>
</evidence>
<feature type="transmembrane region" description="Helical" evidence="7">
    <location>
        <begin position="9"/>
        <end position="29"/>
    </location>
</feature>
<feature type="domain" description="ABC transmembrane type-1" evidence="8">
    <location>
        <begin position="95"/>
        <end position="303"/>
    </location>
</feature>
<keyword evidence="5 7" id="KW-1133">Transmembrane helix</keyword>
<dbReference type="PROSITE" id="PS50928">
    <property type="entry name" value="ABC_TM1"/>
    <property type="match status" value="1"/>
</dbReference>
<keyword evidence="10" id="KW-1185">Reference proteome</keyword>
<evidence type="ECO:0000256" key="2">
    <source>
        <dbReference type="ARBA" id="ARBA00022448"/>
    </source>
</evidence>
<evidence type="ECO:0000256" key="1">
    <source>
        <dbReference type="ARBA" id="ARBA00004651"/>
    </source>
</evidence>
<dbReference type="PANTHER" id="PTHR43163:SF3">
    <property type="entry name" value="PEPTIDE ABC TRANSPORTER PERMEASE PROTEIN"/>
    <property type="match status" value="1"/>
</dbReference>
<evidence type="ECO:0000259" key="8">
    <source>
        <dbReference type="PROSITE" id="PS50928"/>
    </source>
</evidence>
<dbReference type="RefSeq" id="WP_307356908.1">
    <property type="nucleotide sequence ID" value="NZ_JAUSTB010000001.1"/>
</dbReference>
<dbReference type="GO" id="GO:0055085">
    <property type="term" value="P:transmembrane transport"/>
    <property type="evidence" value="ECO:0007669"/>
    <property type="project" value="InterPro"/>
</dbReference>
<comment type="caution">
    <text evidence="9">The sequence shown here is derived from an EMBL/GenBank/DDBJ whole genome shotgun (WGS) entry which is preliminary data.</text>
</comment>
<feature type="transmembrane region" description="Helical" evidence="7">
    <location>
        <begin position="176"/>
        <end position="195"/>
    </location>
</feature>
<protein>
    <submittedName>
        <fullName evidence="9">Peptide/nickel transport system permease protein</fullName>
    </submittedName>
</protein>
<feature type="transmembrane region" description="Helical" evidence="7">
    <location>
        <begin position="238"/>
        <end position="260"/>
    </location>
</feature>
<accession>A0AAJ1STL1</accession>
<dbReference type="Gene3D" id="1.10.3720.10">
    <property type="entry name" value="MetI-like"/>
    <property type="match status" value="1"/>
</dbReference>
<dbReference type="AlphaFoldDB" id="A0AAJ1STL1"/>
<dbReference type="Pfam" id="PF19300">
    <property type="entry name" value="BPD_transp_1_N"/>
    <property type="match status" value="1"/>
</dbReference>